<keyword evidence="2" id="KW-0501">Molybdenum cofactor biosynthesis</keyword>
<evidence type="ECO:0000313" key="7">
    <source>
        <dbReference type="Proteomes" id="UP000292665"/>
    </source>
</evidence>
<reference evidence="4 6" key="1">
    <citation type="submission" date="2015-09" db="EMBL/GenBank/DDBJ databases">
        <authorList>
            <consortium name="Pathogen Informatics"/>
        </authorList>
    </citation>
    <scope>NUCLEOTIDE SEQUENCE [LARGE SCALE GENOMIC DNA]</scope>
    <source>
        <strain evidence="4 6">2789STDY5834841</strain>
    </source>
</reference>
<dbReference type="AlphaFoldDB" id="A0A173YD83"/>
<comment type="pathway">
    <text evidence="1">Cofactor biosynthesis; molybdopterin biosynthesis.</text>
</comment>
<evidence type="ECO:0000256" key="2">
    <source>
        <dbReference type="ARBA" id="ARBA00023150"/>
    </source>
</evidence>
<evidence type="ECO:0000313" key="6">
    <source>
        <dbReference type="Proteomes" id="UP000095787"/>
    </source>
</evidence>
<dbReference type="GO" id="GO:0006777">
    <property type="term" value="P:Mo-molybdopterin cofactor biosynthetic process"/>
    <property type="evidence" value="ECO:0007669"/>
    <property type="project" value="UniProtKB-KW"/>
</dbReference>
<evidence type="ECO:0000256" key="1">
    <source>
        <dbReference type="ARBA" id="ARBA00005046"/>
    </source>
</evidence>
<dbReference type="InterPro" id="IPR036425">
    <property type="entry name" value="MoaB/Mog-like_dom_sf"/>
</dbReference>
<organism evidence="4 6">
    <name type="scientific">[Ruminococcus] torques</name>
    <dbReference type="NCBI Taxonomy" id="33039"/>
    <lineage>
        <taxon>Bacteria</taxon>
        <taxon>Bacillati</taxon>
        <taxon>Bacillota</taxon>
        <taxon>Clostridia</taxon>
        <taxon>Lachnospirales</taxon>
        <taxon>Lachnospiraceae</taxon>
        <taxon>Mediterraneibacter</taxon>
    </lineage>
</organism>
<dbReference type="Gene3D" id="3.40.980.10">
    <property type="entry name" value="MoaB/Mog-like domain"/>
    <property type="match status" value="1"/>
</dbReference>
<dbReference type="GO" id="GO:0061598">
    <property type="term" value="F:molybdopterin adenylyltransferase activity"/>
    <property type="evidence" value="ECO:0007669"/>
    <property type="project" value="UniProtKB-EC"/>
</dbReference>
<keyword evidence="4" id="KW-0808">Transferase</keyword>
<evidence type="ECO:0000313" key="5">
    <source>
        <dbReference type="EMBL" id="RYS81795.1"/>
    </source>
</evidence>
<gene>
    <name evidence="4" type="primary">mog</name>
    <name evidence="5" type="ORF">EAI93_02870</name>
    <name evidence="4" type="ORF">ERS852456_00353</name>
</gene>
<dbReference type="GeneID" id="97328602"/>
<accession>A0A173YD83</accession>
<sequence length="154" mass="16977">MRTAIFTIDTESYEAKKKSAAGEALKRMLEQNRLEVKAAKVLPRDKEVVATVFRQLADSGSVELIITTGATGYLEQDCAPKAVEEVAEQLIPGIPEALRAYNLRYSKKAMLDCMAAGIRKNTLIVNLPESAKTAKEDMEYILSEVVQVVESINL</sequence>
<dbReference type="InterPro" id="IPR001453">
    <property type="entry name" value="MoaB/Mog_dom"/>
</dbReference>
<keyword evidence="4" id="KW-0548">Nucleotidyltransferase</keyword>
<dbReference type="EMBL" id="CYZO01000004">
    <property type="protein sequence ID" value="CUN61500.1"/>
    <property type="molecule type" value="Genomic_DNA"/>
</dbReference>
<proteinExistence type="predicted"/>
<evidence type="ECO:0000313" key="4">
    <source>
        <dbReference type="EMBL" id="CUN61500.1"/>
    </source>
</evidence>
<dbReference type="Proteomes" id="UP000095787">
    <property type="component" value="Unassembled WGS sequence"/>
</dbReference>
<dbReference type="PANTHER" id="PTHR43764:SF1">
    <property type="entry name" value="MOLYBDOPTERIN MOLYBDOTRANSFERASE"/>
    <property type="match status" value="1"/>
</dbReference>
<dbReference type="SUPFAM" id="SSF53218">
    <property type="entry name" value="Molybdenum cofactor biosynthesis proteins"/>
    <property type="match status" value="1"/>
</dbReference>
<dbReference type="RefSeq" id="WP_004846189.1">
    <property type="nucleotide sequence ID" value="NZ_CATVPX010000004.1"/>
</dbReference>
<name>A0A173YD83_9FIRM</name>
<reference evidence="5 7" key="2">
    <citation type="journal article" date="2019" name="Science, e1252229">
        <title>Invertible promoters mediate bacterial phase variation, antibiotic resistance, and host adaptation in the gut.</title>
        <authorList>
            <person name="Jiang X."/>
            <person name="Hall A.B."/>
            <person name="Arthur T.D."/>
            <person name="Plichta D.R."/>
            <person name="Covington C.T."/>
            <person name="Poyet M."/>
            <person name="Crothers J."/>
            <person name="Moses P.L."/>
            <person name="Tolonen A.C."/>
            <person name="Vlamakis H."/>
            <person name="Alm E.J."/>
            <person name="Xavier R.J."/>
        </authorList>
    </citation>
    <scope>NUCLEOTIDE SEQUENCE [LARGE SCALE GENOMIC DNA]</scope>
    <source>
        <strain evidence="5">Aa_0143</strain>
        <strain evidence="7">aa_0143</strain>
    </source>
</reference>
<evidence type="ECO:0000259" key="3">
    <source>
        <dbReference type="SMART" id="SM00852"/>
    </source>
</evidence>
<dbReference type="Pfam" id="PF00994">
    <property type="entry name" value="MoCF_biosynth"/>
    <property type="match status" value="1"/>
</dbReference>
<dbReference type="InterPro" id="IPR051920">
    <property type="entry name" value="MPT_Adenylyltrnsfr/MoaC-Rel"/>
</dbReference>
<dbReference type="PANTHER" id="PTHR43764">
    <property type="entry name" value="MOLYBDENUM COFACTOR BIOSYNTHESIS"/>
    <property type="match status" value="1"/>
</dbReference>
<dbReference type="EMBL" id="RCYR01000002">
    <property type="protein sequence ID" value="RYS81795.1"/>
    <property type="molecule type" value="Genomic_DNA"/>
</dbReference>
<dbReference type="EC" id="2.7.7.75" evidence="4"/>
<dbReference type="SMART" id="SM00852">
    <property type="entry name" value="MoCF_biosynth"/>
    <property type="match status" value="1"/>
</dbReference>
<feature type="domain" description="MoaB/Mog" evidence="3">
    <location>
        <begin position="4"/>
        <end position="148"/>
    </location>
</feature>
<protein>
    <submittedName>
        <fullName evidence="5">Molybdenum cofactor biosynthesis protein</fullName>
    </submittedName>
    <submittedName>
        <fullName evidence="4">Molybdopterin adenylyltransferase</fullName>
        <ecNumber evidence="4">2.7.7.75</ecNumber>
    </submittedName>
</protein>
<dbReference type="Proteomes" id="UP000292665">
    <property type="component" value="Unassembled WGS sequence"/>
</dbReference>